<dbReference type="PATRIC" id="fig|1432052.4.peg.4773"/>
<evidence type="ECO:0000313" key="5">
    <source>
        <dbReference type="Proteomes" id="UP000094067"/>
    </source>
</evidence>
<dbReference type="Proteomes" id="UP000094067">
    <property type="component" value="Unassembled WGS sequence"/>
</dbReference>
<feature type="domain" description="Non-reducing end beta-L-arabinofuranosidase-like GH127 C-terminal" evidence="3">
    <location>
        <begin position="532"/>
        <end position="661"/>
    </location>
</feature>
<dbReference type="EMBL" id="MCGH01000003">
    <property type="protein sequence ID" value="ODM03505.1"/>
    <property type="molecule type" value="Genomic_DNA"/>
</dbReference>
<keyword evidence="4" id="KW-0326">Glycosidase</keyword>
<dbReference type="RefSeq" id="WP_069153957.1">
    <property type="nucleotide sequence ID" value="NZ_MCGH01000003.1"/>
</dbReference>
<dbReference type="InterPro" id="IPR012878">
    <property type="entry name" value="Beta-AFase-like_GH127_cat"/>
</dbReference>
<dbReference type="InterPro" id="IPR049046">
    <property type="entry name" value="Beta-AFase-like_GH127_middle"/>
</dbReference>
<sequence length="667" mass="76306">MENQKSTCRITDGFFKNYQELVRTVSIPYQWNILNDRIPRAEKSGAVHNLELAAGLAQGEYYGTCFQDSDVGKWLEATSYALETKPDPNLEALADSVIVLLEKAQQEDGYLNSYFTVKEPQKRFTNLRECCEHYCFGHLAEAGAAYYEATGKDRLLKIACRYADLLCSIFGPAPGQSRGYDGHPEAELALVRLYEVTGKESYLKLADFFLNVRGEEPYYMELEWEKRNHAWHYELNKDVNPRDDRIYDCAHIQPRFQKKADGHAVKVGYLLTGMAAVAAHTKDEQLLAACRSIYDNIINQRMYLTGGIGSSRHQERFTFDYDLPNDRAYAETCAAVSLSFFTHRMLDLIPDSTYADTLERVLYNGTISGMSLDGTHFFYLNPLEILPDACRFDQDFKYVKPLRPQWLSCACCPPNLIRLLASVHRYLYTVRDDAIYVNLYVSSEGNLTQNGRSVFIRQETDYPWKGEIRFSTEGFLPDMHLALRIPGWCTSWELLDHTGRKRSDFYYKHGYLYLSLSPSDSFLLHLDIKPCCVKANCLVKADAGKAALMLGPIVYCMEELDNGPQLYNIIVSPDAGFKECHSSDFPQGELPVLSPQGAALYENAVFLEAEKARREVSAPGQVLYERYYPEETQAVCARFVPYFLWGNRNGKTPHEMQVWFRVMRNDN</sequence>
<reference evidence="4 5" key="1">
    <citation type="submission" date="2016-07" db="EMBL/GenBank/DDBJ databases">
        <title>Characterization of isolates of Eisenbergiella tayi derived from blood cultures, using whole genome sequencing.</title>
        <authorList>
            <person name="Burdz T."/>
            <person name="Wiebe D."/>
            <person name="Huynh C."/>
            <person name="Bernard K."/>
        </authorList>
    </citation>
    <scope>NUCLEOTIDE SEQUENCE [LARGE SCALE GENOMIC DNA]</scope>
    <source>
        <strain evidence="4 5">NML 110608</strain>
    </source>
</reference>
<dbReference type="InterPro" id="IPR049049">
    <property type="entry name" value="Beta-AFase-like_GH127_C"/>
</dbReference>
<dbReference type="PANTHER" id="PTHR43465">
    <property type="entry name" value="DUF1680 DOMAIN PROTEIN (AFU_ORTHOLOGUE AFUA_1G08910)"/>
    <property type="match status" value="1"/>
</dbReference>
<name>A0A1E3A407_9FIRM</name>
<dbReference type="GO" id="GO:0102478">
    <property type="term" value="F:beta-L-arabinofuranosidase activity"/>
    <property type="evidence" value="ECO:0007669"/>
    <property type="project" value="UniProtKB-EC"/>
</dbReference>
<evidence type="ECO:0000259" key="2">
    <source>
        <dbReference type="Pfam" id="PF20736"/>
    </source>
</evidence>
<dbReference type="InterPro" id="IPR008928">
    <property type="entry name" value="6-hairpin_glycosidase_sf"/>
</dbReference>
<dbReference type="InterPro" id="IPR049174">
    <property type="entry name" value="Beta-AFase-like"/>
</dbReference>
<organism evidence="4 5">
    <name type="scientific">Eisenbergiella tayi</name>
    <dbReference type="NCBI Taxonomy" id="1432052"/>
    <lineage>
        <taxon>Bacteria</taxon>
        <taxon>Bacillati</taxon>
        <taxon>Bacillota</taxon>
        <taxon>Clostridia</taxon>
        <taxon>Lachnospirales</taxon>
        <taxon>Lachnospiraceae</taxon>
        <taxon>Eisenbergiella</taxon>
    </lineage>
</organism>
<feature type="domain" description="Non-reducing end beta-L-arabinofuranosidase-like GH127 middle" evidence="2">
    <location>
        <begin position="435"/>
        <end position="515"/>
    </location>
</feature>
<dbReference type="Pfam" id="PF07944">
    <property type="entry name" value="Beta-AFase-like_GH127_cat"/>
    <property type="match status" value="1"/>
</dbReference>
<dbReference type="EC" id="3.2.1.185" evidence="4"/>
<feature type="domain" description="Non-reducing end beta-L-arabinofuranosidase-like GH127 catalytic" evidence="1">
    <location>
        <begin position="9"/>
        <end position="424"/>
    </location>
</feature>
<accession>A0A1E3A407</accession>
<evidence type="ECO:0000313" key="4">
    <source>
        <dbReference type="EMBL" id="ODM03505.1"/>
    </source>
</evidence>
<keyword evidence="4" id="KW-0378">Hydrolase</keyword>
<dbReference type="Pfam" id="PF20737">
    <property type="entry name" value="Glyco_hydro127C"/>
    <property type="match status" value="1"/>
</dbReference>
<dbReference type="GO" id="GO:0005975">
    <property type="term" value="P:carbohydrate metabolic process"/>
    <property type="evidence" value="ECO:0007669"/>
    <property type="project" value="InterPro"/>
</dbReference>
<dbReference type="Pfam" id="PF20736">
    <property type="entry name" value="Glyco_hydro127M"/>
    <property type="match status" value="1"/>
</dbReference>
<dbReference type="AlphaFoldDB" id="A0A1E3A407"/>
<dbReference type="PANTHER" id="PTHR43465:SF2">
    <property type="entry name" value="DUF1680 DOMAIN PROTEIN (AFU_ORTHOLOGUE AFUA_1G08910)"/>
    <property type="match status" value="1"/>
</dbReference>
<protein>
    <submittedName>
        <fullName evidence="4">Non-reducing end beta-L-arabinofuranosidase</fullName>
        <ecNumber evidence="4">3.2.1.185</ecNumber>
    </submittedName>
</protein>
<dbReference type="SUPFAM" id="SSF48208">
    <property type="entry name" value="Six-hairpin glycosidases"/>
    <property type="match status" value="1"/>
</dbReference>
<comment type="caution">
    <text evidence="4">The sequence shown here is derived from an EMBL/GenBank/DDBJ whole genome shotgun (WGS) entry which is preliminary data.</text>
</comment>
<proteinExistence type="predicted"/>
<gene>
    <name evidence="4" type="primary">hypBA1_3</name>
    <name evidence="4" type="ORF">BEI61_04303</name>
</gene>
<evidence type="ECO:0000259" key="3">
    <source>
        <dbReference type="Pfam" id="PF20737"/>
    </source>
</evidence>
<evidence type="ECO:0000259" key="1">
    <source>
        <dbReference type="Pfam" id="PF07944"/>
    </source>
</evidence>